<dbReference type="Pfam" id="PF01612">
    <property type="entry name" value="DNA_pol_A_exo1"/>
    <property type="match status" value="1"/>
</dbReference>
<name>A0A816FI90_9BILA</name>
<evidence type="ECO:0000313" key="3">
    <source>
        <dbReference type="EMBL" id="CAF3788822.1"/>
    </source>
</evidence>
<evidence type="ECO:0000313" key="2">
    <source>
        <dbReference type="EMBL" id="CAF1661888.1"/>
    </source>
</evidence>
<dbReference type="PANTHER" id="PTHR47649">
    <property type="entry name" value="RIBONUCLEASE D"/>
    <property type="match status" value="1"/>
</dbReference>
<dbReference type="GO" id="GO:0006139">
    <property type="term" value="P:nucleobase-containing compound metabolic process"/>
    <property type="evidence" value="ECO:0007669"/>
    <property type="project" value="InterPro"/>
</dbReference>
<dbReference type="InterPro" id="IPR012337">
    <property type="entry name" value="RNaseH-like_sf"/>
</dbReference>
<proteinExistence type="predicted"/>
<gene>
    <name evidence="3" type="ORF">GIL414_LOCUS434</name>
    <name evidence="2" type="ORF">KQP761_LOCUS32237</name>
</gene>
<dbReference type="EMBL" id="CAJOBJ010000048">
    <property type="protein sequence ID" value="CAF3788822.1"/>
    <property type="molecule type" value="Genomic_DNA"/>
</dbReference>
<evidence type="ECO:0000313" key="4">
    <source>
        <dbReference type="Proteomes" id="UP000663834"/>
    </source>
</evidence>
<dbReference type="InterPro" id="IPR002562">
    <property type="entry name" value="3'-5'_exonuclease_dom"/>
</dbReference>
<feature type="domain" description="3'-5' exonuclease" evidence="1">
    <location>
        <begin position="4"/>
        <end position="174"/>
    </location>
</feature>
<dbReference type="InterPro" id="IPR051086">
    <property type="entry name" value="RNase_D-like"/>
</dbReference>
<organism evidence="2 4">
    <name type="scientific">Rotaria magnacalcarata</name>
    <dbReference type="NCBI Taxonomy" id="392030"/>
    <lineage>
        <taxon>Eukaryota</taxon>
        <taxon>Metazoa</taxon>
        <taxon>Spiralia</taxon>
        <taxon>Gnathifera</taxon>
        <taxon>Rotifera</taxon>
        <taxon>Eurotatoria</taxon>
        <taxon>Bdelloidea</taxon>
        <taxon>Philodinida</taxon>
        <taxon>Philodinidae</taxon>
        <taxon>Rotaria</taxon>
    </lineage>
</organism>
<evidence type="ECO:0000259" key="1">
    <source>
        <dbReference type="SMART" id="SM00474"/>
    </source>
</evidence>
<dbReference type="InterPro" id="IPR036397">
    <property type="entry name" value="RNaseH_sf"/>
</dbReference>
<dbReference type="GO" id="GO:0003676">
    <property type="term" value="F:nucleic acid binding"/>
    <property type="evidence" value="ECO:0007669"/>
    <property type="project" value="InterPro"/>
</dbReference>
<dbReference type="SMART" id="SM00474">
    <property type="entry name" value="35EXOc"/>
    <property type="match status" value="1"/>
</dbReference>
<dbReference type="CDD" id="cd06142">
    <property type="entry name" value="RNaseD_exo"/>
    <property type="match status" value="1"/>
</dbReference>
<dbReference type="PANTHER" id="PTHR47649:SF1">
    <property type="entry name" value="RIBONUCLEASE D"/>
    <property type="match status" value="1"/>
</dbReference>
<dbReference type="GO" id="GO:0008408">
    <property type="term" value="F:3'-5' exonuclease activity"/>
    <property type="evidence" value="ECO:0007669"/>
    <property type="project" value="InterPro"/>
</dbReference>
<comment type="caution">
    <text evidence="2">The sequence shown here is derived from an EMBL/GenBank/DDBJ whole genome shotgun (WGS) entry which is preliminary data.</text>
</comment>
<dbReference type="Gene3D" id="3.30.420.10">
    <property type="entry name" value="Ribonuclease H-like superfamily/Ribonuclease H"/>
    <property type="match status" value="1"/>
</dbReference>
<protein>
    <recommendedName>
        <fullName evidence="1">3'-5' exonuclease domain-containing protein</fullName>
    </recommendedName>
</protein>
<accession>A0A816FI90</accession>
<sequence length="208" mass="24237">MSKINLYINDLPDNMVFKGDVAIDTEAMGLRRERDRLCLVQIKGESGEVHLVHFPQDGYDYKKAKNLISILVDPNINKIFHYARFDIGIMRYYFDIDFIPNIFCTKIASRLARTYTDHHGLRSLLIDILGVELKKEQQSSNWGANNLTDPQKHYAANDVLHLHEAKKKLTLMLEKCNRLDIAKRYFAFLDTIVTTDMLGFEEDLFRHQ</sequence>
<reference evidence="2" key="1">
    <citation type="submission" date="2021-02" db="EMBL/GenBank/DDBJ databases">
        <authorList>
            <person name="Nowell W R."/>
        </authorList>
    </citation>
    <scope>NUCLEOTIDE SEQUENCE</scope>
</reference>
<dbReference type="AlphaFoldDB" id="A0A816FI90"/>
<dbReference type="Proteomes" id="UP000663834">
    <property type="component" value="Unassembled WGS sequence"/>
</dbReference>
<dbReference type="EMBL" id="CAJNOW010017997">
    <property type="protein sequence ID" value="CAF1661888.1"/>
    <property type="molecule type" value="Genomic_DNA"/>
</dbReference>
<dbReference type="SUPFAM" id="SSF53098">
    <property type="entry name" value="Ribonuclease H-like"/>
    <property type="match status" value="1"/>
</dbReference>
<dbReference type="Proteomes" id="UP000681720">
    <property type="component" value="Unassembled WGS sequence"/>
</dbReference>
<dbReference type="OrthoDB" id="6409021at2759"/>